<feature type="chain" id="PRO_5012404679" evidence="1">
    <location>
        <begin position="22"/>
        <end position="228"/>
    </location>
</feature>
<accession>A0A2A5C8J8</accession>
<gene>
    <name evidence="2" type="ORF">COA71_11950</name>
</gene>
<proteinExistence type="predicted"/>
<comment type="caution">
    <text evidence="2">The sequence shown here is derived from an EMBL/GenBank/DDBJ whole genome shotgun (WGS) entry which is preliminary data.</text>
</comment>
<name>A0A2A5C8J8_9GAMM</name>
<evidence type="ECO:0000313" key="3">
    <source>
        <dbReference type="Proteomes" id="UP000228987"/>
    </source>
</evidence>
<reference evidence="3" key="1">
    <citation type="submission" date="2017-08" db="EMBL/GenBank/DDBJ databases">
        <title>A dynamic microbial community with high functional redundancy inhabits the cold, oxic subseafloor aquifer.</title>
        <authorList>
            <person name="Tully B.J."/>
            <person name="Wheat C.G."/>
            <person name="Glazer B.T."/>
            <person name="Huber J.A."/>
        </authorList>
    </citation>
    <scope>NUCLEOTIDE SEQUENCE [LARGE SCALE GENOMIC DNA]</scope>
</reference>
<dbReference type="Proteomes" id="UP000228987">
    <property type="component" value="Unassembled WGS sequence"/>
</dbReference>
<dbReference type="AlphaFoldDB" id="A0A2A5C8J8"/>
<evidence type="ECO:0000313" key="2">
    <source>
        <dbReference type="EMBL" id="PCJ40214.1"/>
    </source>
</evidence>
<protein>
    <submittedName>
        <fullName evidence="2">Uncharacterized protein</fullName>
    </submittedName>
</protein>
<feature type="signal peptide" evidence="1">
    <location>
        <begin position="1"/>
        <end position="21"/>
    </location>
</feature>
<keyword evidence="1" id="KW-0732">Signal</keyword>
<dbReference type="EMBL" id="NVWI01000010">
    <property type="protein sequence ID" value="PCJ40214.1"/>
    <property type="molecule type" value="Genomic_DNA"/>
</dbReference>
<organism evidence="2 3">
    <name type="scientific">SAR86 cluster bacterium</name>
    <dbReference type="NCBI Taxonomy" id="2030880"/>
    <lineage>
        <taxon>Bacteria</taxon>
        <taxon>Pseudomonadati</taxon>
        <taxon>Pseudomonadota</taxon>
        <taxon>Gammaproteobacteria</taxon>
        <taxon>SAR86 cluster</taxon>
    </lineage>
</organism>
<evidence type="ECO:0000256" key="1">
    <source>
        <dbReference type="SAM" id="SignalP"/>
    </source>
</evidence>
<sequence>MHLKLVFTLIGFILLSINVSAQVMPFPAFDEASQDSDFLNFRTEFIQAIEANDTKFIFKNSIDDVMNGFGGSGGLAELADFWEQISPNLLSVLKQGGYFSPQDWLEADVEAQYTAPYTDRYPQEPNDWPTTIDWIFSTGAITNNAAEVVDVPGGRIMETLGQVIVVVSDWWPDTNPDNIDNPLWVEIELADGRKGNISASQINSPVGYRCFFEKRAGKWFFAGWAAGD</sequence>